<dbReference type="CDD" id="cd22270">
    <property type="entry name" value="DPBB_kiwellin-like"/>
    <property type="match status" value="2"/>
</dbReference>
<gene>
    <name evidence="6" type="ORF">DCAR_0100852</name>
</gene>
<evidence type="ECO:0008006" key="8">
    <source>
        <dbReference type="Google" id="ProtNLM"/>
    </source>
</evidence>
<organism evidence="6 7">
    <name type="scientific">Daucus carota subsp. sativus</name>
    <name type="common">Carrot</name>
    <dbReference type="NCBI Taxonomy" id="79200"/>
    <lineage>
        <taxon>Eukaryota</taxon>
        <taxon>Viridiplantae</taxon>
        <taxon>Streptophyta</taxon>
        <taxon>Embryophyta</taxon>
        <taxon>Tracheophyta</taxon>
        <taxon>Spermatophyta</taxon>
        <taxon>Magnoliopsida</taxon>
        <taxon>eudicotyledons</taxon>
        <taxon>Gunneridae</taxon>
        <taxon>Pentapetalae</taxon>
        <taxon>asterids</taxon>
        <taxon>campanulids</taxon>
        <taxon>Apiales</taxon>
        <taxon>Apiaceae</taxon>
        <taxon>Apioideae</taxon>
        <taxon>Scandiceae</taxon>
        <taxon>Daucinae</taxon>
        <taxon>Daucus</taxon>
        <taxon>Daucus sect. Daucus</taxon>
    </lineage>
</organism>
<dbReference type="InterPro" id="IPR039271">
    <property type="entry name" value="Kiwellin-like"/>
</dbReference>
<dbReference type="EMBL" id="CP093343">
    <property type="protein sequence ID" value="WOG81701.1"/>
    <property type="molecule type" value="Genomic_DNA"/>
</dbReference>
<evidence type="ECO:0000256" key="4">
    <source>
        <dbReference type="ARBA" id="ARBA00022729"/>
    </source>
</evidence>
<dbReference type="GO" id="GO:0005576">
    <property type="term" value="C:extracellular region"/>
    <property type="evidence" value="ECO:0007669"/>
    <property type="project" value="UniProtKB-SubCell"/>
</dbReference>
<dbReference type="PANTHER" id="PTHR33191">
    <property type="entry name" value="RIPENING-RELATED PROTEIN 2-RELATED"/>
    <property type="match status" value="1"/>
</dbReference>
<evidence type="ECO:0000256" key="3">
    <source>
        <dbReference type="ARBA" id="ARBA00022525"/>
    </source>
</evidence>
<reference evidence="6" key="1">
    <citation type="journal article" date="2016" name="Nat. Genet.">
        <title>A high-quality carrot genome assembly provides new insights into carotenoid accumulation and asterid genome evolution.</title>
        <authorList>
            <person name="Iorizzo M."/>
            <person name="Ellison S."/>
            <person name="Senalik D."/>
            <person name="Zeng P."/>
            <person name="Satapoomin P."/>
            <person name="Huang J."/>
            <person name="Bowman M."/>
            <person name="Iovene M."/>
            <person name="Sanseverino W."/>
            <person name="Cavagnaro P."/>
            <person name="Yildiz M."/>
            <person name="Macko-Podgorni A."/>
            <person name="Moranska E."/>
            <person name="Grzebelus E."/>
            <person name="Grzebelus D."/>
            <person name="Ashrafi H."/>
            <person name="Zheng Z."/>
            <person name="Cheng S."/>
            <person name="Spooner D."/>
            <person name="Van Deynze A."/>
            <person name="Simon P."/>
        </authorList>
    </citation>
    <scope>NUCLEOTIDE SEQUENCE</scope>
    <source>
        <tissue evidence="6">Leaf</tissue>
    </source>
</reference>
<evidence type="ECO:0000313" key="7">
    <source>
        <dbReference type="Proteomes" id="UP000077755"/>
    </source>
</evidence>
<dbReference type="PANTHER" id="PTHR33191:SF58">
    <property type="entry name" value="RIPENING-RELATED PROTEIN 1"/>
    <property type="match status" value="1"/>
</dbReference>
<proteinExistence type="inferred from homology"/>
<dbReference type="Proteomes" id="UP000077755">
    <property type="component" value="Chromosome 1"/>
</dbReference>
<accession>A0AAF0W404</accession>
<dbReference type="Gene3D" id="2.40.40.10">
    <property type="entry name" value="RlpA-like domain"/>
    <property type="match status" value="2"/>
</dbReference>
<dbReference type="InterPro" id="IPR036908">
    <property type="entry name" value="RlpA-like_sf"/>
</dbReference>
<evidence type="ECO:0000256" key="1">
    <source>
        <dbReference type="ARBA" id="ARBA00004613"/>
    </source>
</evidence>
<comment type="similarity">
    <text evidence="2">Belongs to the kiwellin family.</text>
</comment>
<name>A0AAF0W404_DAUCS</name>
<reference evidence="6" key="2">
    <citation type="submission" date="2022-03" db="EMBL/GenBank/DDBJ databases">
        <title>Draft title - Genomic analysis of global carrot germplasm unveils the trajectory of domestication and the origin of high carotenoid orange carrot.</title>
        <authorList>
            <person name="Iorizzo M."/>
            <person name="Ellison S."/>
            <person name="Senalik D."/>
            <person name="Macko-Podgorni A."/>
            <person name="Grzebelus D."/>
            <person name="Bostan H."/>
            <person name="Rolling W."/>
            <person name="Curaba J."/>
            <person name="Simon P."/>
        </authorList>
    </citation>
    <scope>NUCLEOTIDE SEQUENCE</scope>
    <source>
        <tissue evidence="6">Leaf</tissue>
    </source>
</reference>
<feature type="chain" id="PRO_5042084573" description="RlpA-like protein double-psi beta-barrel domain-containing protein" evidence="5">
    <location>
        <begin position="24"/>
        <end position="275"/>
    </location>
</feature>
<feature type="signal peptide" evidence="5">
    <location>
        <begin position="1"/>
        <end position="23"/>
    </location>
</feature>
<evidence type="ECO:0000256" key="2">
    <source>
        <dbReference type="ARBA" id="ARBA00005592"/>
    </source>
</evidence>
<evidence type="ECO:0000256" key="5">
    <source>
        <dbReference type="SAM" id="SignalP"/>
    </source>
</evidence>
<keyword evidence="7" id="KW-1185">Reference proteome</keyword>
<comment type="subcellular location">
    <subcellularLocation>
        <location evidence="1">Secreted</location>
    </subcellularLocation>
</comment>
<protein>
    <recommendedName>
        <fullName evidence="8">RlpA-like protein double-psi beta-barrel domain-containing protein</fullName>
    </recommendedName>
</protein>
<keyword evidence="3" id="KW-0964">Secreted</keyword>
<keyword evidence="4 5" id="KW-0732">Signal</keyword>
<dbReference type="AlphaFoldDB" id="A0AAF0W404"/>
<dbReference type="SUPFAM" id="SSF50685">
    <property type="entry name" value="Barwin-like endoglucanases"/>
    <property type="match status" value="2"/>
</dbReference>
<sequence>MKSLIFASLVATLLILLSTHAEAKQGKLHPTDRCSVSKHTKATLTVNSFEKGGGSGPCACDGQFHDDDTRIVALSPCWYNGGSRCMNTIIINANGRSVDAIVVDECAGCNAIVDASKAVWKALGLDTNVGVYGITWTDSLILASLVATLLILLSTHAEAKHGKLYPADRCSVSKHTKATLTVNSFEKGGGSGPCACDGQFHDDDTRIVALSPCWYNGGSRCMNRIIINANGQSVDAIVVDECAGCNAIVDASKAVWNALGLDTNVGVYDITWTDA</sequence>
<dbReference type="Pfam" id="PF24300">
    <property type="entry name" value="KWL1"/>
    <property type="match status" value="2"/>
</dbReference>
<evidence type="ECO:0000313" key="6">
    <source>
        <dbReference type="EMBL" id="WOG81701.1"/>
    </source>
</evidence>